<dbReference type="AlphaFoldDB" id="A0A1F5NJS6"/>
<evidence type="ECO:0000313" key="3">
    <source>
        <dbReference type="Proteomes" id="UP000176864"/>
    </source>
</evidence>
<comment type="caution">
    <text evidence="2">The sequence shown here is derived from an EMBL/GenBank/DDBJ whole genome shotgun (WGS) entry which is preliminary data.</text>
</comment>
<dbReference type="Proteomes" id="UP000176864">
    <property type="component" value="Unassembled WGS sequence"/>
</dbReference>
<evidence type="ECO:0000313" key="2">
    <source>
        <dbReference type="EMBL" id="OGE77752.1"/>
    </source>
</evidence>
<sequence>MEKSEDTGRPYTGYVIGSRPTPGGPIWRLRIETGPKLTGESVTILRSSTPPDIKETAFAKFNVTTIGKPPNDQDFAVNVILTTRDRQTTNGTEQKEEKETK</sequence>
<gene>
    <name evidence="2" type="ORF">A2751_01710</name>
</gene>
<accession>A0A1F5NJS6</accession>
<name>A0A1F5NJS6_9BACT</name>
<dbReference type="STRING" id="1817824.A2751_01710"/>
<dbReference type="EMBL" id="MFEK01000016">
    <property type="protein sequence ID" value="OGE77752.1"/>
    <property type="molecule type" value="Genomic_DNA"/>
</dbReference>
<protein>
    <submittedName>
        <fullName evidence="2">Uncharacterized protein</fullName>
    </submittedName>
</protein>
<evidence type="ECO:0000256" key="1">
    <source>
        <dbReference type="SAM" id="MobiDB-lite"/>
    </source>
</evidence>
<proteinExistence type="predicted"/>
<feature type="region of interest" description="Disordered" evidence="1">
    <location>
        <begin position="1"/>
        <end position="26"/>
    </location>
</feature>
<reference evidence="2 3" key="1">
    <citation type="journal article" date="2016" name="Nat. Commun.">
        <title>Thousands of microbial genomes shed light on interconnected biogeochemical processes in an aquifer system.</title>
        <authorList>
            <person name="Anantharaman K."/>
            <person name="Brown C.T."/>
            <person name="Hug L.A."/>
            <person name="Sharon I."/>
            <person name="Castelle C.J."/>
            <person name="Probst A.J."/>
            <person name="Thomas B.C."/>
            <person name="Singh A."/>
            <person name="Wilkins M.J."/>
            <person name="Karaoz U."/>
            <person name="Brodie E.L."/>
            <person name="Williams K.H."/>
            <person name="Hubbard S.S."/>
            <person name="Banfield J.F."/>
        </authorList>
    </citation>
    <scope>NUCLEOTIDE SEQUENCE [LARGE SCALE GENOMIC DNA]</scope>
</reference>
<organism evidence="2 3">
    <name type="scientific">Candidatus Doudnabacteria bacterium RIFCSPHIGHO2_01_FULL_46_14</name>
    <dbReference type="NCBI Taxonomy" id="1817824"/>
    <lineage>
        <taxon>Bacteria</taxon>
        <taxon>Candidatus Doudnaibacteriota</taxon>
    </lineage>
</organism>